<dbReference type="PANTHER" id="PTHR43591">
    <property type="entry name" value="METHYLTRANSFERASE"/>
    <property type="match status" value="1"/>
</dbReference>
<dbReference type="CDD" id="cd02440">
    <property type="entry name" value="AdoMet_MTases"/>
    <property type="match status" value="1"/>
</dbReference>
<dbReference type="PANTHER" id="PTHR43591:SF106">
    <property type="entry name" value="S-ADENOSYL-L-METHIONINE-DEPENDENT METHYLTRANSFERASE"/>
    <property type="match status" value="1"/>
</dbReference>
<protein>
    <submittedName>
        <fullName evidence="2">S-adenosyl-L-methionine-dependent methyltransferase</fullName>
    </submittedName>
</protein>
<accession>A0AA39YPF1</accession>
<evidence type="ECO:0000313" key="2">
    <source>
        <dbReference type="EMBL" id="KAK0655331.1"/>
    </source>
</evidence>
<dbReference type="SUPFAM" id="SSF53335">
    <property type="entry name" value="S-adenosyl-L-methionine-dependent methyltransferases"/>
    <property type="match status" value="1"/>
</dbReference>
<comment type="similarity">
    <text evidence="1">Belongs to the methyltransferase superfamily. LaeA methyltransferase family.</text>
</comment>
<organism evidence="2 3">
    <name type="scientific">Cercophora newfieldiana</name>
    <dbReference type="NCBI Taxonomy" id="92897"/>
    <lineage>
        <taxon>Eukaryota</taxon>
        <taxon>Fungi</taxon>
        <taxon>Dikarya</taxon>
        <taxon>Ascomycota</taxon>
        <taxon>Pezizomycotina</taxon>
        <taxon>Sordariomycetes</taxon>
        <taxon>Sordariomycetidae</taxon>
        <taxon>Sordariales</taxon>
        <taxon>Lasiosphaeriaceae</taxon>
        <taxon>Cercophora</taxon>
    </lineage>
</organism>
<dbReference type="Proteomes" id="UP001174936">
    <property type="component" value="Unassembled WGS sequence"/>
</dbReference>
<dbReference type="GO" id="GO:0032259">
    <property type="term" value="P:methylation"/>
    <property type="evidence" value="ECO:0007669"/>
    <property type="project" value="UniProtKB-KW"/>
</dbReference>
<proteinExistence type="inferred from homology"/>
<dbReference type="Gene3D" id="3.40.50.150">
    <property type="entry name" value="Vaccinia Virus protein VP39"/>
    <property type="match status" value="1"/>
</dbReference>
<sequence length="302" mass="33807">MDSGFPNGDTCHITEESFCSGRQYHHYRPGRYLLPNDTAEQEREEVKHLMLLQLTDGAHFLAPIAPSNLRKVIDLGTGTGTWATEVGERFPSAEVTGTDLSPIQPDWTPTNVQFFVDDIEDQWVSGDDFDLIHARHVLPFIKDPAALTRGAIEHLAPGGWLEFQDLGHLVLCDDDSMTPEYPIKQFFDKITAAWGTFGADLRVGPKLEGMIRAAGFVNVETKRFKLPIGAWSQDAREKELGVSFQMVIEGALEALCGAIATVEGWSKEERIEFTERCDKAIQGREVHAYMYCYFVLGQRPEG</sequence>
<dbReference type="Pfam" id="PF13489">
    <property type="entry name" value="Methyltransf_23"/>
    <property type="match status" value="1"/>
</dbReference>
<dbReference type="EMBL" id="JAULSV010000001">
    <property type="protein sequence ID" value="KAK0655331.1"/>
    <property type="molecule type" value="Genomic_DNA"/>
</dbReference>
<keyword evidence="2" id="KW-0808">Transferase</keyword>
<keyword evidence="2" id="KW-0489">Methyltransferase</keyword>
<comment type="caution">
    <text evidence="2">The sequence shown here is derived from an EMBL/GenBank/DDBJ whole genome shotgun (WGS) entry which is preliminary data.</text>
</comment>
<keyword evidence="3" id="KW-1185">Reference proteome</keyword>
<gene>
    <name evidence="2" type="ORF">B0T16DRAFT_424275</name>
</gene>
<dbReference type="InterPro" id="IPR029063">
    <property type="entry name" value="SAM-dependent_MTases_sf"/>
</dbReference>
<reference evidence="2" key="1">
    <citation type="submission" date="2023-06" db="EMBL/GenBank/DDBJ databases">
        <title>Genome-scale phylogeny and comparative genomics of the fungal order Sordariales.</title>
        <authorList>
            <consortium name="Lawrence Berkeley National Laboratory"/>
            <person name="Hensen N."/>
            <person name="Bonometti L."/>
            <person name="Westerberg I."/>
            <person name="Brannstrom I.O."/>
            <person name="Guillou S."/>
            <person name="Cros-Aarteil S."/>
            <person name="Calhoun S."/>
            <person name="Haridas S."/>
            <person name="Kuo A."/>
            <person name="Mondo S."/>
            <person name="Pangilinan J."/>
            <person name="Riley R."/>
            <person name="Labutti K."/>
            <person name="Andreopoulos B."/>
            <person name="Lipzen A."/>
            <person name="Chen C."/>
            <person name="Yanf M."/>
            <person name="Daum C."/>
            <person name="Ng V."/>
            <person name="Clum A."/>
            <person name="Steindorff A."/>
            <person name="Ohm R."/>
            <person name="Martin F."/>
            <person name="Silar P."/>
            <person name="Natvig D."/>
            <person name="Lalanne C."/>
            <person name="Gautier V."/>
            <person name="Ament-Velasquez S.L."/>
            <person name="Kruys A."/>
            <person name="Hutchinson M.I."/>
            <person name="Powell A.J."/>
            <person name="Barry K."/>
            <person name="Miller A.N."/>
            <person name="Grigoriev I.V."/>
            <person name="Debuchy R."/>
            <person name="Gladieux P."/>
            <person name="Thoren M.H."/>
            <person name="Johannesson H."/>
        </authorList>
    </citation>
    <scope>NUCLEOTIDE SEQUENCE</scope>
    <source>
        <strain evidence="2">SMH2532-1</strain>
    </source>
</reference>
<evidence type="ECO:0000256" key="1">
    <source>
        <dbReference type="ARBA" id="ARBA00038158"/>
    </source>
</evidence>
<dbReference type="AlphaFoldDB" id="A0AA39YPF1"/>
<evidence type="ECO:0000313" key="3">
    <source>
        <dbReference type="Proteomes" id="UP001174936"/>
    </source>
</evidence>
<dbReference type="GO" id="GO:0008168">
    <property type="term" value="F:methyltransferase activity"/>
    <property type="evidence" value="ECO:0007669"/>
    <property type="project" value="UniProtKB-KW"/>
</dbReference>
<name>A0AA39YPF1_9PEZI</name>